<sequence>MVFHPPVAIVAKAGDAGKYKVGLPAWNMVMRGFMSGAYIAMGGGLATVCSTGLLATDAAMRFGTASPGFAQLITGAVFPVGLIITVLTGAELFTGDAMLAPMAAFIHKISWAQVLNLWVWVYIGNLIGSIVYAYIMAYGPFSSWDAAGAVTVTAFGTRAIGIASAKVSYVGAAALWSAFLKGIGCNWLVNLAILLGICADDAVGKFFGIWFPIMAFVSTGFEHSIANQYFIAAGIFTQGFITDPAKINAGLNWVTFWTNNMIIVTLGNIVGALFFVGVIYWVAFRKEIAALK</sequence>
<evidence type="ECO:0000256" key="1">
    <source>
        <dbReference type="ARBA" id="ARBA00004141"/>
    </source>
</evidence>
<evidence type="ECO:0000256" key="2">
    <source>
        <dbReference type="ARBA" id="ARBA00022692"/>
    </source>
</evidence>
<dbReference type="AlphaFoldDB" id="A0A0W8EA96"/>
<comment type="caution">
    <text evidence="7">The sequence shown here is derived from an EMBL/GenBank/DDBJ whole genome shotgun (WGS) entry which is preliminary data.</text>
</comment>
<dbReference type="InterPro" id="IPR023271">
    <property type="entry name" value="Aquaporin-like"/>
</dbReference>
<protein>
    <submittedName>
        <fullName evidence="7">Formate efflux transporter</fullName>
    </submittedName>
</protein>
<reference evidence="7" key="1">
    <citation type="journal article" date="2015" name="Proc. Natl. Acad. Sci. U.S.A.">
        <title>Networks of energetic and metabolic interactions define dynamics in microbial communities.</title>
        <authorList>
            <person name="Embree M."/>
            <person name="Liu J.K."/>
            <person name="Al-Bassam M.M."/>
            <person name="Zengler K."/>
        </authorList>
    </citation>
    <scope>NUCLEOTIDE SEQUENCE</scope>
</reference>
<organism evidence="7">
    <name type="scientific">hydrocarbon metagenome</name>
    <dbReference type="NCBI Taxonomy" id="938273"/>
    <lineage>
        <taxon>unclassified sequences</taxon>
        <taxon>metagenomes</taxon>
        <taxon>ecological metagenomes</taxon>
    </lineage>
</organism>
<evidence type="ECO:0000313" key="7">
    <source>
        <dbReference type="EMBL" id="KUG05546.1"/>
    </source>
</evidence>
<comment type="subcellular location">
    <subcellularLocation>
        <location evidence="1">Membrane</location>
        <topology evidence="1">Multi-pass membrane protein</topology>
    </subcellularLocation>
</comment>
<evidence type="ECO:0000256" key="3">
    <source>
        <dbReference type="ARBA" id="ARBA00022989"/>
    </source>
</evidence>
<dbReference type="InterPro" id="IPR000292">
    <property type="entry name" value="For/NO2_transpt"/>
</dbReference>
<feature type="transmembrane region" description="Helical" evidence="6">
    <location>
        <begin position="261"/>
        <end position="283"/>
    </location>
</feature>
<feature type="transmembrane region" description="Helical" evidence="6">
    <location>
        <begin position="68"/>
        <end position="93"/>
    </location>
</feature>
<dbReference type="PANTHER" id="PTHR30520:SF6">
    <property type="entry name" value="FORMATE_NITRATE FAMILY TRANSPORTER (EUROFUNG)"/>
    <property type="match status" value="1"/>
</dbReference>
<dbReference type="GO" id="GO:0015499">
    <property type="term" value="F:formate transmembrane transporter activity"/>
    <property type="evidence" value="ECO:0007669"/>
    <property type="project" value="TreeGrafter"/>
</dbReference>
<dbReference type="EMBL" id="LNQE01001807">
    <property type="protein sequence ID" value="KUG05546.1"/>
    <property type="molecule type" value="Genomic_DNA"/>
</dbReference>
<comment type="similarity">
    <text evidence="5">Belongs to the FNT transporter (TC 1.A.16) family.</text>
</comment>
<keyword evidence="3 6" id="KW-1133">Transmembrane helix</keyword>
<keyword evidence="2 6" id="KW-0812">Transmembrane</keyword>
<keyword evidence="4 6" id="KW-0472">Membrane</keyword>
<dbReference type="Pfam" id="PF01226">
    <property type="entry name" value="Form_Nir_trans"/>
    <property type="match status" value="1"/>
</dbReference>
<dbReference type="InterPro" id="IPR024002">
    <property type="entry name" value="For/NO2_transpt_CS"/>
</dbReference>
<proteinExistence type="inferred from homology"/>
<evidence type="ECO:0000256" key="4">
    <source>
        <dbReference type="ARBA" id="ARBA00023136"/>
    </source>
</evidence>
<accession>A0A0W8EA96</accession>
<feature type="transmembrane region" description="Helical" evidence="6">
    <location>
        <begin position="37"/>
        <end position="56"/>
    </location>
</feature>
<dbReference type="PANTHER" id="PTHR30520">
    <property type="entry name" value="FORMATE TRANSPORTER-RELATED"/>
    <property type="match status" value="1"/>
</dbReference>
<feature type="transmembrane region" description="Helical" evidence="6">
    <location>
        <begin position="114"/>
        <end position="135"/>
    </location>
</feature>
<gene>
    <name evidence="7" type="ORF">ASZ90_017023</name>
</gene>
<evidence type="ECO:0000256" key="6">
    <source>
        <dbReference type="SAM" id="Phobius"/>
    </source>
</evidence>
<evidence type="ECO:0000256" key="5">
    <source>
        <dbReference type="ARBA" id="ARBA00049660"/>
    </source>
</evidence>
<dbReference type="PROSITE" id="PS01005">
    <property type="entry name" value="FORMATE_NITRITE_TP_1"/>
    <property type="match status" value="1"/>
</dbReference>
<name>A0A0W8EA96_9ZZZZ</name>
<dbReference type="GO" id="GO:0005886">
    <property type="term" value="C:plasma membrane"/>
    <property type="evidence" value="ECO:0007669"/>
    <property type="project" value="TreeGrafter"/>
</dbReference>
<dbReference type="Gene3D" id="1.20.1080.10">
    <property type="entry name" value="Glycerol uptake facilitator protein"/>
    <property type="match status" value="1"/>
</dbReference>